<evidence type="ECO:0000313" key="3">
    <source>
        <dbReference type="EMBL" id="KPI39224.1"/>
    </source>
</evidence>
<dbReference type="Proteomes" id="UP000038010">
    <property type="component" value="Unassembled WGS sequence"/>
</dbReference>
<dbReference type="OrthoDB" id="5422579at2759"/>
<feature type="compositionally biased region" description="Acidic residues" evidence="1">
    <location>
        <begin position="457"/>
        <end position="473"/>
    </location>
</feature>
<evidence type="ECO:0000256" key="1">
    <source>
        <dbReference type="SAM" id="MobiDB-lite"/>
    </source>
</evidence>
<dbReference type="InterPro" id="IPR036047">
    <property type="entry name" value="F-box-like_dom_sf"/>
</dbReference>
<dbReference type="PROSITE" id="PS50181">
    <property type="entry name" value="FBOX"/>
    <property type="match status" value="1"/>
</dbReference>
<protein>
    <recommendedName>
        <fullName evidence="2">F-box domain-containing protein</fullName>
    </recommendedName>
</protein>
<organism evidence="3 4">
    <name type="scientific">Cyphellophora attinorum</name>
    <dbReference type="NCBI Taxonomy" id="1664694"/>
    <lineage>
        <taxon>Eukaryota</taxon>
        <taxon>Fungi</taxon>
        <taxon>Dikarya</taxon>
        <taxon>Ascomycota</taxon>
        <taxon>Pezizomycotina</taxon>
        <taxon>Eurotiomycetes</taxon>
        <taxon>Chaetothyriomycetidae</taxon>
        <taxon>Chaetothyriales</taxon>
        <taxon>Cyphellophoraceae</taxon>
        <taxon>Cyphellophora</taxon>
    </lineage>
</organism>
<evidence type="ECO:0000313" key="4">
    <source>
        <dbReference type="Proteomes" id="UP000038010"/>
    </source>
</evidence>
<accession>A0A0N1H7U6</accession>
<dbReference type="GeneID" id="28737170"/>
<dbReference type="SUPFAM" id="SSF52047">
    <property type="entry name" value="RNI-like"/>
    <property type="match status" value="1"/>
</dbReference>
<evidence type="ECO:0000259" key="2">
    <source>
        <dbReference type="PROSITE" id="PS50181"/>
    </source>
</evidence>
<dbReference type="EMBL" id="LFJN01000015">
    <property type="protein sequence ID" value="KPI39224.1"/>
    <property type="molecule type" value="Genomic_DNA"/>
</dbReference>
<dbReference type="InterPro" id="IPR001810">
    <property type="entry name" value="F-box_dom"/>
</dbReference>
<dbReference type="SUPFAM" id="SSF81383">
    <property type="entry name" value="F-box domain"/>
    <property type="match status" value="1"/>
</dbReference>
<gene>
    <name evidence="3" type="ORF">AB675_5104</name>
</gene>
<feature type="region of interest" description="Disordered" evidence="1">
    <location>
        <begin position="453"/>
        <end position="514"/>
    </location>
</feature>
<dbReference type="CDD" id="cd09917">
    <property type="entry name" value="F-box_SF"/>
    <property type="match status" value="1"/>
</dbReference>
<proteinExistence type="predicted"/>
<reference evidence="3 4" key="1">
    <citation type="submission" date="2015-06" db="EMBL/GenBank/DDBJ databases">
        <title>Draft genome of the ant-associated black yeast Phialophora attae CBS 131958.</title>
        <authorList>
            <person name="Moreno L.F."/>
            <person name="Stielow B.J."/>
            <person name="de Hoog S."/>
            <person name="Vicente V.A."/>
            <person name="Weiss V.A."/>
            <person name="de Vries M."/>
            <person name="Cruz L.M."/>
            <person name="Souza E.M."/>
        </authorList>
    </citation>
    <scope>NUCLEOTIDE SEQUENCE [LARGE SCALE GENOMIC DNA]</scope>
    <source>
        <strain evidence="3 4">CBS 131958</strain>
    </source>
</reference>
<sequence length="514" mass="58058">MDALPPEVILVIFKNLDFKEVAALRLSSRRCAELGAEFLITKVCFHAAKDSLERLSFLLSKFSKTIDTVVYEGNTYAERTLEQYKDHFLEHHHADSAPVKPADDAPARDQRLYKRNKAKYDAAVLNDYNNFQKAYRGQQAVLTSATYANALSCLRRLPKLRHLTLTTGTRCIHSMSRRYQKAFPMTCTMPTGLCSKPTITQLRRLLIPNGPLLGLQSLTVHNLSPNFFRNMSIKTHVLNVFKSLQTIRLTLRMEESQREDLQIHGVGPHAAYKTITQGYLHEALAAAQGATSILINFDDLGYYGPATTITAIIGNTVWPKLVRLDLDCIKFTQKQFLDTLKRQPKLSAVFLGFAFLLDSDWPTLLKKLKNCGRNKSLALDMFETMGLLEDSDNCYPVSQIDAGAYADERMEIILSNVINDFVTTEIWDDDDEEFCPINSFDWQEPDELYHLYGGPESDFDYEDDIDSDSDGSESEATPDLPDLEPMDIDDGAPVKQEEDANETGIPELVPMQID</sequence>
<dbReference type="STRING" id="1664694.A0A0N1H7U6"/>
<keyword evidence="4" id="KW-1185">Reference proteome</keyword>
<feature type="domain" description="F-box" evidence="2">
    <location>
        <begin position="1"/>
        <end position="30"/>
    </location>
</feature>
<comment type="caution">
    <text evidence="3">The sequence shown here is derived from an EMBL/GenBank/DDBJ whole genome shotgun (WGS) entry which is preliminary data.</text>
</comment>
<name>A0A0N1H7U6_9EURO</name>
<dbReference type="RefSeq" id="XP_017999187.1">
    <property type="nucleotide sequence ID" value="XM_018145290.1"/>
</dbReference>
<feature type="compositionally biased region" description="Acidic residues" evidence="1">
    <location>
        <begin position="481"/>
        <end position="490"/>
    </location>
</feature>
<dbReference type="Pfam" id="PF00646">
    <property type="entry name" value="F-box"/>
    <property type="match status" value="1"/>
</dbReference>
<dbReference type="VEuPathDB" id="FungiDB:AB675_5104"/>
<dbReference type="AlphaFoldDB" id="A0A0N1H7U6"/>